<comment type="caution">
    <text evidence="2">The sequence shown here is derived from an EMBL/GenBank/DDBJ whole genome shotgun (WGS) entry which is preliminary data.</text>
</comment>
<dbReference type="Proteomes" id="UP001280121">
    <property type="component" value="Unassembled WGS sequence"/>
</dbReference>
<evidence type="ECO:0000313" key="3">
    <source>
        <dbReference type="Proteomes" id="UP001280121"/>
    </source>
</evidence>
<protein>
    <recommendedName>
        <fullName evidence="1">DUF1985 domain-containing protein</fullName>
    </recommendedName>
</protein>
<dbReference type="PANTHER" id="PTHR48449:SF1">
    <property type="entry name" value="DUF1985 DOMAIN-CONTAINING PROTEIN"/>
    <property type="match status" value="1"/>
</dbReference>
<dbReference type="Pfam" id="PF09331">
    <property type="entry name" value="DUF1985"/>
    <property type="match status" value="1"/>
</dbReference>
<evidence type="ECO:0000259" key="1">
    <source>
        <dbReference type="Pfam" id="PF09331"/>
    </source>
</evidence>
<accession>A0AAD9XBR3</accession>
<gene>
    <name evidence="2" type="ORF">Ddye_009487</name>
</gene>
<keyword evidence="3" id="KW-1185">Reference proteome</keyword>
<dbReference type="PANTHER" id="PTHR48449">
    <property type="entry name" value="DUF1985 DOMAIN-CONTAINING PROTEIN"/>
    <property type="match status" value="1"/>
</dbReference>
<dbReference type="InterPro" id="IPR015410">
    <property type="entry name" value="DUF1985"/>
</dbReference>
<organism evidence="2 3">
    <name type="scientific">Dipteronia dyeriana</name>
    <dbReference type="NCBI Taxonomy" id="168575"/>
    <lineage>
        <taxon>Eukaryota</taxon>
        <taxon>Viridiplantae</taxon>
        <taxon>Streptophyta</taxon>
        <taxon>Embryophyta</taxon>
        <taxon>Tracheophyta</taxon>
        <taxon>Spermatophyta</taxon>
        <taxon>Magnoliopsida</taxon>
        <taxon>eudicotyledons</taxon>
        <taxon>Gunneridae</taxon>
        <taxon>Pentapetalae</taxon>
        <taxon>rosids</taxon>
        <taxon>malvids</taxon>
        <taxon>Sapindales</taxon>
        <taxon>Sapindaceae</taxon>
        <taxon>Hippocastanoideae</taxon>
        <taxon>Acereae</taxon>
        <taxon>Dipteronia</taxon>
    </lineage>
</organism>
<sequence>MRNMWNDFLKTPEGDWYKGKLTRHDRFKVLALIDDALNWVPKDFTVEDRQRSMASCFGRFMSMYRGMIFSDGVIHRLLLRELDHNGPTYGMWFLLMNHLVRFSKVKFYLITELRFGVIPDTSLYASMGNEIHQRYFLGANEVSFEELRVVLTLGEFQEAYDAVKLCLIYMLNWILMRVDEGFKIPVWQFQLVEDLAAFDAYAHVYRHSMWSFKHVLPRRHEEIRQQSQGADVHTVEEYNIYGLSHVLLIFTFEVIPDLGLQFGARRVTELSPHMLKWELTKQLRGKKLHKIFSAWILATTEIVPTTAEMEAPYFTGLSKGEGEPVCRGGQSSLSDFGP</sequence>
<dbReference type="AlphaFoldDB" id="A0AAD9XBR3"/>
<name>A0AAD9XBR3_9ROSI</name>
<evidence type="ECO:0000313" key="2">
    <source>
        <dbReference type="EMBL" id="KAK2656435.1"/>
    </source>
</evidence>
<dbReference type="EMBL" id="JANJYI010000003">
    <property type="protein sequence ID" value="KAK2656435.1"/>
    <property type="molecule type" value="Genomic_DNA"/>
</dbReference>
<proteinExistence type="predicted"/>
<feature type="domain" description="DUF1985" evidence="1">
    <location>
        <begin position="88"/>
        <end position="201"/>
    </location>
</feature>
<reference evidence="2" key="1">
    <citation type="journal article" date="2023" name="Plant J.">
        <title>Genome sequences and population genomics provide insights into the demographic history, inbreeding, and mutation load of two 'living fossil' tree species of Dipteronia.</title>
        <authorList>
            <person name="Feng Y."/>
            <person name="Comes H.P."/>
            <person name="Chen J."/>
            <person name="Zhu S."/>
            <person name="Lu R."/>
            <person name="Zhang X."/>
            <person name="Li P."/>
            <person name="Qiu J."/>
            <person name="Olsen K.M."/>
            <person name="Qiu Y."/>
        </authorList>
    </citation>
    <scope>NUCLEOTIDE SEQUENCE</scope>
    <source>
        <strain evidence="2">KIB01</strain>
    </source>
</reference>